<name>A0A5B7HR49_PORTR</name>
<organism evidence="1 2">
    <name type="scientific">Portunus trituberculatus</name>
    <name type="common">Swimming crab</name>
    <name type="synonym">Neptunus trituberculatus</name>
    <dbReference type="NCBI Taxonomy" id="210409"/>
    <lineage>
        <taxon>Eukaryota</taxon>
        <taxon>Metazoa</taxon>
        <taxon>Ecdysozoa</taxon>
        <taxon>Arthropoda</taxon>
        <taxon>Crustacea</taxon>
        <taxon>Multicrustacea</taxon>
        <taxon>Malacostraca</taxon>
        <taxon>Eumalacostraca</taxon>
        <taxon>Eucarida</taxon>
        <taxon>Decapoda</taxon>
        <taxon>Pleocyemata</taxon>
        <taxon>Brachyura</taxon>
        <taxon>Eubrachyura</taxon>
        <taxon>Portunoidea</taxon>
        <taxon>Portunidae</taxon>
        <taxon>Portuninae</taxon>
        <taxon>Portunus</taxon>
    </lineage>
</organism>
<dbReference type="EMBL" id="VSRR010032463">
    <property type="protein sequence ID" value="MPC71178.1"/>
    <property type="molecule type" value="Genomic_DNA"/>
</dbReference>
<proteinExistence type="predicted"/>
<reference evidence="1 2" key="1">
    <citation type="submission" date="2019-05" db="EMBL/GenBank/DDBJ databases">
        <title>Another draft genome of Portunus trituberculatus and its Hox gene families provides insights of decapod evolution.</title>
        <authorList>
            <person name="Jeong J.-H."/>
            <person name="Song I."/>
            <person name="Kim S."/>
            <person name="Choi T."/>
            <person name="Kim D."/>
            <person name="Ryu S."/>
            <person name="Kim W."/>
        </authorList>
    </citation>
    <scope>NUCLEOTIDE SEQUENCE [LARGE SCALE GENOMIC DNA]</scope>
    <source>
        <tissue evidence="1">Muscle</tissue>
    </source>
</reference>
<comment type="caution">
    <text evidence="1">The sequence shown here is derived from an EMBL/GenBank/DDBJ whole genome shotgun (WGS) entry which is preliminary data.</text>
</comment>
<keyword evidence="2" id="KW-1185">Reference proteome</keyword>
<gene>
    <name evidence="1" type="ORF">E2C01_065450</name>
</gene>
<dbReference type="AlphaFoldDB" id="A0A5B7HR49"/>
<evidence type="ECO:0000313" key="2">
    <source>
        <dbReference type="Proteomes" id="UP000324222"/>
    </source>
</evidence>
<accession>A0A5B7HR49</accession>
<dbReference type="Proteomes" id="UP000324222">
    <property type="component" value="Unassembled WGS sequence"/>
</dbReference>
<protein>
    <submittedName>
        <fullName evidence="1">Uncharacterized protein</fullName>
    </submittedName>
</protein>
<evidence type="ECO:0000313" key="1">
    <source>
        <dbReference type="EMBL" id="MPC71178.1"/>
    </source>
</evidence>
<sequence>MGLYLCGMDSWAPWALALALDYTR</sequence>